<dbReference type="Proteomes" id="UP000812287">
    <property type="component" value="Unassembled WGS sequence"/>
</dbReference>
<proteinExistence type="predicted"/>
<comment type="caution">
    <text evidence="1">The sequence shown here is derived from an EMBL/GenBank/DDBJ whole genome shotgun (WGS) entry which is preliminary data.</text>
</comment>
<evidence type="ECO:0000313" key="1">
    <source>
        <dbReference type="EMBL" id="KAG7446905.1"/>
    </source>
</evidence>
<name>A0A9P7VUE1_9AGAR</name>
<organism evidence="1 2">
    <name type="scientific">Guyanagaster necrorhizus</name>
    <dbReference type="NCBI Taxonomy" id="856835"/>
    <lineage>
        <taxon>Eukaryota</taxon>
        <taxon>Fungi</taxon>
        <taxon>Dikarya</taxon>
        <taxon>Basidiomycota</taxon>
        <taxon>Agaricomycotina</taxon>
        <taxon>Agaricomycetes</taxon>
        <taxon>Agaricomycetidae</taxon>
        <taxon>Agaricales</taxon>
        <taxon>Marasmiineae</taxon>
        <taxon>Physalacriaceae</taxon>
        <taxon>Guyanagaster</taxon>
    </lineage>
</organism>
<accession>A0A9P7VUE1</accession>
<protein>
    <submittedName>
        <fullName evidence="1">Uncharacterized protein</fullName>
    </submittedName>
</protein>
<dbReference type="GeneID" id="66108561"/>
<gene>
    <name evidence="1" type="ORF">BT62DRAFT_93201</name>
</gene>
<dbReference type="RefSeq" id="XP_043040405.1">
    <property type="nucleotide sequence ID" value="XM_043186264.1"/>
</dbReference>
<evidence type="ECO:0000313" key="2">
    <source>
        <dbReference type="Proteomes" id="UP000812287"/>
    </source>
</evidence>
<dbReference type="OrthoDB" id="2340858at2759"/>
<reference evidence="1" key="1">
    <citation type="submission" date="2020-11" db="EMBL/GenBank/DDBJ databases">
        <title>Adaptations for nitrogen fixation in a non-lichenized fungal sporocarp promotes dispersal by wood-feeding termites.</title>
        <authorList>
            <consortium name="DOE Joint Genome Institute"/>
            <person name="Koch R.A."/>
            <person name="Yoon G."/>
            <person name="Arayal U."/>
            <person name="Lail K."/>
            <person name="Amirebrahimi M."/>
            <person name="Labutti K."/>
            <person name="Lipzen A."/>
            <person name="Riley R."/>
            <person name="Barry K."/>
            <person name="Henrissat B."/>
            <person name="Grigoriev I.V."/>
            <person name="Herr J.R."/>
            <person name="Aime M.C."/>
        </authorList>
    </citation>
    <scope>NUCLEOTIDE SEQUENCE</scope>
    <source>
        <strain evidence="1">MCA 3950</strain>
    </source>
</reference>
<dbReference type="EMBL" id="MU250533">
    <property type="protein sequence ID" value="KAG7446905.1"/>
    <property type="molecule type" value="Genomic_DNA"/>
</dbReference>
<sequence length="231" mass="26200">MARASSATVYQPPILASSRSDELYSSWAKRKYASRLLMNPWCDEEISIGAELLSHDQATLVLYQSLLPKVLNSCGPIIRDTYSCLIFQGSSTIIDRIYGPRLRVSSPASLAQVLTTFYCSTWDNIYTPCSSALMFRRPAATAGGSDEVYLDFRSPRLAQEVWDQLIHLGYEDALACFSPFRYNPAETVAGQWLFQVIARKQICREMTQSKNLPPLQEMRLCEGTRNDLYRR</sequence>
<keyword evidence="2" id="KW-1185">Reference proteome</keyword>
<dbReference type="AlphaFoldDB" id="A0A9P7VUE1"/>